<dbReference type="AlphaFoldDB" id="A0A1F7V3G3"/>
<reference evidence="1 2" key="1">
    <citation type="journal article" date="2016" name="Nat. Commun.">
        <title>Thousands of microbial genomes shed light on interconnected biogeochemical processes in an aquifer system.</title>
        <authorList>
            <person name="Anantharaman K."/>
            <person name="Brown C.T."/>
            <person name="Hug L.A."/>
            <person name="Sharon I."/>
            <person name="Castelle C.J."/>
            <person name="Probst A.J."/>
            <person name="Thomas B.C."/>
            <person name="Singh A."/>
            <person name="Wilkins M.J."/>
            <person name="Karaoz U."/>
            <person name="Brodie E.L."/>
            <person name="Williams K.H."/>
            <person name="Hubbard S.S."/>
            <person name="Banfield J.F."/>
        </authorList>
    </citation>
    <scope>NUCLEOTIDE SEQUENCE [LARGE SCALE GENOMIC DNA]</scope>
</reference>
<dbReference type="EMBL" id="MGEM01000016">
    <property type="protein sequence ID" value="OGL85015.1"/>
    <property type="molecule type" value="Genomic_DNA"/>
</dbReference>
<organism evidence="1 2">
    <name type="scientific">Candidatus Uhrbacteria bacterium RIFCSPLOWO2_01_FULL_55_36</name>
    <dbReference type="NCBI Taxonomy" id="1802404"/>
    <lineage>
        <taxon>Bacteria</taxon>
        <taxon>Candidatus Uhriibacteriota</taxon>
    </lineage>
</organism>
<evidence type="ECO:0000313" key="2">
    <source>
        <dbReference type="Proteomes" id="UP000177704"/>
    </source>
</evidence>
<evidence type="ECO:0008006" key="3">
    <source>
        <dbReference type="Google" id="ProtNLM"/>
    </source>
</evidence>
<name>A0A1F7V3G3_9BACT</name>
<accession>A0A1F7V3G3</accession>
<evidence type="ECO:0000313" key="1">
    <source>
        <dbReference type="EMBL" id="OGL85015.1"/>
    </source>
</evidence>
<sequence length="461" mass="50175">MFLIVFGSIGILLIAGLVQWSLYQVRLSRQRSFREKAFEVAEAGIEYYRWHLAHAPEDFLDGGEEAGPFVHPYYDKSGARIGEFTLDITPPAVGSTMVTLTSAGITDEYPNSARVLRARYAVPSLAKYAIASNAHVRIGENTEVFGPIHSNGGIRFDGVAHNLVTSAQSAYNDPDHDGSDEFGVHTHVNPVDPIPPAAIPSRPDVFMTGRIFPVPAIDFAGITADLAELRTLAIGELSYFAPSGKEGYRITLNANGTYTVESVDSLISPPIDCTNTQGQAGWGTWSVGATSLVGTYAFPPSGVIFSEDHLWVEGVVDRARLTIVSAKFPEDPSTNTSITINNDLRYTAYDGSSSVGLIAQNNINAGLKSEDDLRIDAALVAKNGRAGRYYYSSTCGTEYKRAVLTLWGMIASNLRYGFAYTNGTGYLLRYLDYDSALLYGPPPSFPLTSEQYQIVSWEEVK</sequence>
<comment type="caution">
    <text evidence="1">The sequence shown here is derived from an EMBL/GenBank/DDBJ whole genome shotgun (WGS) entry which is preliminary data.</text>
</comment>
<proteinExistence type="predicted"/>
<protein>
    <recommendedName>
        <fullName evidence="3">DUF4900 domain-containing protein</fullName>
    </recommendedName>
</protein>
<dbReference type="Proteomes" id="UP000177704">
    <property type="component" value="Unassembled WGS sequence"/>
</dbReference>
<gene>
    <name evidence="1" type="ORF">A3B36_02615</name>
</gene>